<dbReference type="Proteomes" id="UP000711614">
    <property type="component" value="Unassembled WGS sequence"/>
</dbReference>
<comment type="caution">
    <text evidence="3">The sequence shown here is derived from an EMBL/GenBank/DDBJ whole genome shotgun (WGS) entry which is preliminary data.</text>
</comment>
<feature type="transmembrane region" description="Helical" evidence="2">
    <location>
        <begin position="68"/>
        <end position="92"/>
    </location>
</feature>
<feature type="transmembrane region" description="Helical" evidence="2">
    <location>
        <begin position="104"/>
        <end position="131"/>
    </location>
</feature>
<feature type="region of interest" description="Disordered" evidence="1">
    <location>
        <begin position="150"/>
        <end position="172"/>
    </location>
</feature>
<dbReference type="EMBL" id="JAGIOI010000001">
    <property type="protein sequence ID" value="MBP2411392.1"/>
    <property type="molecule type" value="Genomic_DNA"/>
</dbReference>
<accession>A0ABS4YRI0</accession>
<keyword evidence="2" id="KW-1133">Transmembrane helix</keyword>
<proteinExistence type="predicted"/>
<keyword evidence="2" id="KW-0472">Membrane</keyword>
<dbReference type="Pfam" id="PF19728">
    <property type="entry name" value="DUF6220"/>
    <property type="match status" value="1"/>
</dbReference>
<evidence type="ECO:0000256" key="1">
    <source>
        <dbReference type="SAM" id="MobiDB-lite"/>
    </source>
</evidence>
<protein>
    <submittedName>
        <fullName evidence="3">Uncharacterized protein</fullName>
    </submittedName>
</protein>
<reference evidence="3 4" key="1">
    <citation type="submission" date="2021-03" db="EMBL/GenBank/DDBJ databases">
        <title>Sequencing the genomes of 1000 actinobacteria strains.</title>
        <authorList>
            <person name="Klenk H.-P."/>
        </authorList>
    </citation>
    <scope>NUCLEOTIDE SEQUENCE [LARGE SCALE GENOMIC DNA]</scope>
    <source>
        <strain evidence="3 4">DSM 16005</strain>
    </source>
</reference>
<dbReference type="RefSeq" id="WP_209676478.1">
    <property type="nucleotide sequence ID" value="NZ_JAGIOI010000001.1"/>
</dbReference>
<gene>
    <name evidence="3" type="ORF">JOF48_000191</name>
</gene>
<evidence type="ECO:0000256" key="2">
    <source>
        <dbReference type="SAM" id="Phobius"/>
    </source>
</evidence>
<feature type="transmembrane region" description="Helical" evidence="2">
    <location>
        <begin position="45"/>
        <end position="61"/>
    </location>
</feature>
<evidence type="ECO:0000313" key="3">
    <source>
        <dbReference type="EMBL" id="MBP2411392.1"/>
    </source>
</evidence>
<sequence length="172" mass="18597">MRKLFAVLSILLTTAVLLQFYLAAVGVFSNPEDELFILHAMNGRFVLPLLALLLIISAALAHAGKRLIWLSVLPLVLVLFQTVLFILTGTIFNVGPPSEGEAISIPLAATFMLAFHAVNGAVIFFTCTVLIRRSWKLAFGAQTVPVTNPDDAVPARSMDAPTGSVEEVRRVP</sequence>
<evidence type="ECO:0000313" key="4">
    <source>
        <dbReference type="Proteomes" id="UP000711614"/>
    </source>
</evidence>
<dbReference type="InterPro" id="IPR046192">
    <property type="entry name" value="DUF6220"/>
</dbReference>
<keyword evidence="2" id="KW-0812">Transmembrane</keyword>
<keyword evidence="4" id="KW-1185">Reference proteome</keyword>
<organism evidence="3 4">
    <name type="scientific">Arthrobacter stackebrandtii</name>
    <dbReference type="NCBI Taxonomy" id="272161"/>
    <lineage>
        <taxon>Bacteria</taxon>
        <taxon>Bacillati</taxon>
        <taxon>Actinomycetota</taxon>
        <taxon>Actinomycetes</taxon>
        <taxon>Micrococcales</taxon>
        <taxon>Micrococcaceae</taxon>
        <taxon>Arthrobacter</taxon>
    </lineage>
</organism>
<name>A0ABS4YRI0_9MICC</name>